<dbReference type="SUPFAM" id="SSF56300">
    <property type="entry name" value="Metallo-dependent phosphatases"/>
    <property type="match status" value="1"/>
</dbReference>
<dbReference type="KEGG" id="ssai:N0B31_04575"/>
<proteinExistence type="inferred from homology"/>
<evidence type="ECO:0000256" key="8">
    <source>
        <dbReference type="ARBA" id="ARBA00023211"/>
    </source>
</evidence>
<evidence type="ECO:0000259" key="11">
    <source>
        <dbReference type="Pfam" id="PF00149"/>
    </source>
</evidence>
<keyword evidence="5 9" id="KW-0378">Hydrolase</keyword>
<dbReference type="NCBIfam" id="NF041030">
    <property type="entry name" value="Mre11_Halo"/>
    <property type="match status" value="1"/>
</dbReference>
<dbReference type="GO" id="GO:0030145">
    <property type="term" value="F:manganese ion binding"/>
    <property type="evidence" value="ECO:0007669"/>
    <property type="project" value="UniProtKB-UniRule"/>
</dbReference>
<feature type="binding site" evidence="9">
    <location>
        <position position="183"/>
    </location>
    <ligand>
        <name>Mn(2+)</name>
        <dbReference type="ChEBI" id="CHEBI:29035"/>
        <label>1</label>
    </ligand>
</feature>
<comment type="cofactor">
    <cofactor evidence="9">
        <name>Mn(2+)</name>
        <dbReference type="ChEBI" id="CHEBI:29035"/>
    </cofactor>
    <text evidence="9">Binds 2 manganese ions per subunit.</text>
</comment>
<evidence type="ECO:0000256" key="10">
    <source>
        <dbReference type="SAM" id="MobiDB-lite"/>
    </source>
</evidence>
<protein>
    <recommendedName>
        <fullName evidence="9">DNA double-strand break repair protein Mre11</fullName>
        <ecNumber evidence="9">3.1.-.-</ecNumber>
    </recommendedName>
</protein>
<dbReference type="PANTHER" id="PTHR30337">
    <property type="entry name" value="COMPONENT OF ATP-DEPENDENT DSDNA EXONUCLEASE"/>
    <property type="match status" value="1"/>
</dbReference>
<dbReference type="GO" id="GO:0045027">
    <property type="term" value="F:DNA end binding"/>
    <property type="evidence" value="ECO:0007669"/>
    <property type="project" value="UniProtKB-UniRule"/>
</dbReference>
<evidence type="ECO:0000256" key="9">
    <source>
        <dbReference type="HAMAP-Rule" id="MF_02044"/>
    </source>
</evidence>
<evidence type="ECO:0000256" key="6">
    <source>
        <dbReference type="ARBA" id="ARBA00022839"/>
    </source>
</evidence>
<keyword evidence="3 9" id="KW-0255">Endonuclease</keyword>
<evidence type="ECO:0000256" key="7">
    <source>
        <dbReference type="ARBA" id="ARBA00023204"/>
    </source>
</evidence>
<dbReference type="InterPro" id="IPR050535">
    <property type="entry name" value="DNA_Repair-Maintenance_Comp"/>
</dbReference>
<dbReference type="PANTHER" id="PTHR30337:SF0">
    <property type="entry name" value="NUCLEASE SBCCD SUBUNIT D"/>
    <property type="match status" value="1"/>
</dbReference>
<gene>
    <name evidence="9 12" type="primary">mre11</name>
    <name evidence="12" type="ORF">N0B31_04575</name>
</gene>
<dbReference type="GeneID" id="74941671"/>
<keyword evidence="7 9" id="KW-0234">DNA repair</keyword>
<evidence type="ECO:0000256" key="3">
    <source>
        <dbReference type="ARBA" id="ARBA00022759"/>
    </source>
</evidence>
<feature type="binding site" evidence="9">
    <location>
        <position position="150"/>
    </location>
    <ligand>
        <name>Mn(2+)</name>
        <dbReference type="ChEBI" id="CHEBI:29035"/>
        <label>2</label>
    </ligand>
</feature>
<dbReference type="InterPro" id="IPR041796">
    <property type="entry name" value="Mre11_N"/>
</dbReference>
<comment type="subunit">
    <text evidence="9">Homodimer. Forms a heterotetramer composed of two Mre11 subunits and two Rad50 subunits.</text>
</comment>
<dbReference type="InterPro" id="IPR004843">
    <property type="entry name" value="Calcineurin-like_PHP"/>
</dbReference>
<dbReference type="InterPro" id="IPR032885">
    <property type="entry name" value="Mre11_archaea-type"/>
</dbReference>
<dbReference type="RefSeq" id="WP_260594662.1">
    <property type="nucleotide sequence ID" value="NZ_CP104003.1"/>
</dbReference>
<evidence type="ECO:0000313" key="12">
    <source>
        <dbReference type="EMBL" id="UWM55562.1"/>
    </source>
</evidence>
<dbReference type="EMBL" id="CP104003">
    <property type="protein sequence ID" value="UWM55562.1"/>
    <property type="molecule type" value="Genomic_DNA"/>
</dbReference>
<dbReference type="CDD" id="cd00840">
    <property type="entry name" value="MPP_Mre11_N"/>
    <property type="match status" value="1"/>
</dbReference>
<keyword evidence="1 9" id="KW-0540">Nuclease</keyword>
<dbReference type="InterPro" id="IPR029052">
    <property type="entry name" value="Metallo-depent_PP-like"/>
</dbReference>
<organism evidence="12 13">
    <name type="scientific">Salinirubellus salinus</name>
    <dbReference type="NCBI Taxonomy" id="1364945"/>
    <lineage>
        <taxon>Archaea</taxon>
        <taxon>Methanobacteriati</taxon>
        <taxon>Methanobacteriota</taxon>
        <taxon>Stenosarchaea group</taxon>
        <taxon>Halobacteria</taxon>
        <taxon>Halobacteriales</taxon>
        <taxon>Natronomonadaceae</taxon>
        <taxon>Salinirubellus</taxon>
    </lineage>
</organism>
<keyword evidence="8 9" id="KW-0464">Manganese</keyword>
<feature type="binding site" evidence="9">
    <location>
        <position position="85"/>
    </location>
    <ligand>
        <name>Mn(2+)</name>
        <dbReference type="ChEBI" id="CHEBI:29035"/>
        <label>2</label>
    </ligand>
</feature>
<evidence type="ECO:0000256" key="5">
    <source>
        <dbReference type="ARBA" id="ARBA00022801"/>
    </source>
</evidence>
<dbReference type="Pfam" id="PF00149">
    <property type="entry name" value="Metallophos"/>
    <property type="match status" value="1"/>
</dbReference>
<feature type="domain" description="Calcineurin-like phosphoesterase" evidence="11">
    <location>
        <begin position="3"/>
        <end position="184"/>
    </location>
</feature>
<dbReference type="AlphaFoldDB" id="A0A9E7UBV7"/>
<evidence type="ECO:0000256" key="1">
    <source>
        <dbReference type="ARBA" id="ARBA00022722"/>
    </source>
</evidence>
<feature type="binding site" evidence="9">
    <location>
        <position position="11"/>
    </location>
    <ligand>
        <name>Mn(2+)</name>
        <dbReference type="ChEBI" id="CHEBI:29035"/>
        <label>1</label>
    </ligand>
</feature>
<comment type="caution">
    <text evidence="9">Lacks conserved residue(s) required for the propagation of feature annotation.</text>
</comment>
<dbReference type="GO" id="GO:0006302">
    <property type="term" value="P:double-strand break repair"/>
    <property type="evidence" value="ECO:0007669"/>
    <property type="project" value="UniProtKB-UniRule"/>
</dbReference>
<sequence>MTRVIHTGDTHLGYQQYHSPERRQDFLDAFGAVVDDAIEDDVDAVVHAGDLFHDRRPELVDILGTLSVLRDLDDAGIPFLAVVGNHEVKRDAQWLDLFASLGLATRLGDDPVVVGDTAFYGLDYVPKSKRPDLEYRFTDHDASFAALVTHGLFQPFDYGDWDAEEVLAESTVDLDAMLLGDNHKPGVKRAEDGTWLTYCGSTERASADEREDRGYNIVTFDAAGGEGGEVTITRRGLPTREFRFVDVDLSEGEGVDRVRERVAEYDLTDAVTIVSIDGEGEPVAPAQVEEQVREAGALVVRVTDRREFDDAGGVEVSFADPDEAVRERVREMGLSPAARELDEVVRASKVADSTVAETVESRVEALLDGDGEADGAFDPAPETATETGGGPDASTAAERMAADAEEAGDDAADGEGGDAGEPEPEPDPAAAATETDGGGTADAGSPPDADDGEESTGAADDGQTDWGDFA</sequence>
<keyword evidence="13" id="KW-1185">Reference proteome</keyword>
<dbReference type="Gene3D" id="3.60.21.10">
    <property type="match status" value="1"/>
</dbReference>
<evidence type="ECO:0000256" key="2">
    <source>
        <dbReference type="ARBA" id="ARBA00022723"/>
    </source>
</evidence>
<feature type="binding site" evidence="9">
    <location>
        <position position="50"/>
    </location>
    <ligand>
        <name>Mn(2+)</name>
        <dbReference type="ChEBI" id="CHEBI:29035"/>
        <label>2</label>
    </ligand>
</feature>
<comment type="activity regulation">
    <text evidence="9">Nuclease activity is regulated by Rad50.</text>
</comment>
<dbReference type="EC" id="3.1.-.-" evidence="9"/>
<dbReference type="Proteomes" id="UP001057580">
    <property type="component" value="Chromosome"/>
</dbReference>
<dbReference type="InterPro" id="IPR054879">
    <property type="entry name" value="Mre11_Halo"/>
</dbReference>
<dbReference type="GO" id="GO:0004519">
    <property type="term" value="F:endonuclease activity"/>
    <property type="evidence" value="ECO:0007669"/>
    <property type="project" value="UniProtKB-UniRule"/>
</dbReference>
<reference evidence="12" key="1">
    <citation type="submission" date="2022-09" db="EMBL/GenBank/DDBJ databases">
        <title>Diverse halophilic archaea isolated from saline environments.</title>
        <authorList>
            <person name="Cui H.-L."/>
        </authorList>
    </citation>
    <scope>NUCLEOTIDE SEQUENCE</scope>
    <source>
        <strain evidence="12">ZS-35-S2</strain>
    </source>
</reference>
<dbReference type="GO" id="GO:0000403">
    <property type="term" value="F:Y-form DNA binding"/>
    <property type="evidence" value="ECO:0007669"/>
    <property type="project" value="UniProtKB-UniRule"/>
</dbReference>
<feature type="active site" description="Proton donor" evidence="9">
    <location>
        <position position="86"/>
    </location>
</feature>
<feature type="compositionally biased region" description="Acidic residues" evidence="10">
    <location>
        <begin position="403"/>
        <end position="426"/>
    </location>
</feature>
<keyword evidence="2 9" id="KW-0479">Metal-binding</keyword>
<comment type="similarity">
    <text evidence="9">Belongs to the MRE11/RAD32 family.</text>
</comment>
<comment type="function">
    <text evidence="9">Part of the Rad50/Mre11 complex, which is involved in the early steps of DNA double-strand break (DSB) repair. Mre11 binds to DSB ends and has both double-stranded 3'-5' exonuclease activity and single-stranded endonuclease activity.</text>
</comment>
<feature type="binding site" evidence="9">
    <location>
        <position position="50"/>
    </location>
    <ligand>
        <name>Mn(2+)</name>
        <dbReference type="ChEBI" id="CHEBI:29035"/>
        <label>1</label>
    </ligand>
</feature>
<evidence type="ECO:0000256" key="4">
    <source>
        <dbReference type="ARBA" id="ARBA00022763"/>
    </source>
</evidence>
<dbReference type="GO" id="GO:0008408">
    <property type="term" value="F:3'-5' exonuclease activity"/>
    <property type="evidence" value="ECO:0007669"/>
    <property type="project" value="UniProtKB-UniRule"/>
</dbReference>
<dbReference type="HAMAP" id="MF_02044">
    <property type="entry name" value="Mre11"/>
    <property type="match status" value="1"/>
</dbReference>
<name>A0A9E7UBV7_9EURY</name>
<feature type="binding site" evidence="9">
    <location>
        <position position="9"/>
    </location>
    <ligand>
        <name>Mn(2+)</name>
        <dbReference type="ChEBI" id="CHEBI:29035"/>
        <label>1</label>
    </ligand>
</feature>
<keyword evidence="4 9" id="KW-0227">DNA damage</keyword>
<feature type="region of interest" description="Disordered" evidence="10">
    <location>
        <begin position="368"/>
        <end position="470"/>
    </location>
</feature>
<evidence type="ECO:0000313" key="13">
    <source>
        <dbReference type="Proteomes" id="UP001057580"/>
    </source>
</evidence>
<accession>A0A9E7UBV7</accession>
<keyword evidence="6 9" id="KW-0269">Exonuclease</keyword>